<keyword evidence="6" id="KW-1185">Reference proteome</keyword>
<dbReference type="SUPFAM" id="SSF53901">
    <property type="entry name" value="Thiolase-like"/>
    <property type="match status" value="1"/>
</dbReference>
<evidence type="ECO:0000313" key="6">
    <source>
        <dbReference type="Proteomes" id="UP000318590"/>
    </source>
</evidence>
<protein>
    <submittedName>
        <fullName evidence="5">Ketoacyl-ACP synthase III</fullName>
    </submittedName>
</protein>
<dbReference type="InterPro" id="IPR013747">
    <property type="entry name" value="ACP_syn_III_C"/>
</dbReference>
<sequence length="328" mass="34610">MKVHVLGTGRSVPAHCLQSAEIDCPAHMKDRIDVVGVRQRYVCRSETQIDLAEAACAKALTDAGLKAEEIDVVISAASVPYQLIPSTAPLVMRALGISDGTAAAFDVNSTCLSFVSALEVAARMIEGGAVRHVLVVSSEIASRGLPWTTAPDVAALFGDGAAAAVLGAAPETSASEIKAVRLRSYPAAYDACGICAGGTRFDFETDYQGFKAHSKFSMEGKALFRLTSQYFSGFVEDLLTQAGWDQSDVDLVVPHQASPAGLEHMIRHTGFDRNRVMRIVEDYGNQVAASIPFTFDVARERGLAPAGTRVLMLGTSAGVSFGGAALVI</sequence>
<dbReference type="GO" id="GO:0004315">
    <property type="term" value="F:3-oxoacyl-[acyl-carrier-protein] synthase activity"/>
    <property type="evidence" value="ECO:0007669"/>
    <property type="project" value="InterPro"/>
</dbReference>
<evidence type="ECO:0000259" key="4">
    <source>
        <dbReference type="Pfam" id="PF08545"/>
    </source>
</evidence>
<comment type="caution">
    <text evidence="5">The sequence shown here is derived from an EMBL/GenBank/DDBJ whole genome shotgun (WGS) entry which is preliminary data.</text>
</comment>
<keyword evidence="2" id="KW-0012">Acyltransferase</keyword>
<name>A0A547PNU0_9RHOB</name>
<dbReference type="InterPro" id="IPR016039">
    <property type="entry name" value="Thiolase-like"/>
</dbReference>
<dbReference type="CDD" id="cd00830">
    <property type="entry name" value="KAS_III"/>
    <property type="match status" value="1"/>
</dbReference>
<dbReference type="Pfam" id="PF08545">
    <property type="entry name" value="ACP_syn_III"/>
    <property type="match status" value="1"/>
</dbReference>
<accession>A0A547PNU0</accession>
<dbReference type="Pfam" id="PF08541">
    <property type="entry name" value="ACP_syn_III_C"/>
    <property type="match status" value="1"/>
</dbReference>
<dbReference type="OrthoDB" id="4336181at2"/>
<dbReference type="Proteomes" id="UP000318590">
    <property type="component" value="Unassembled WGS sequence"/>
</dbReference>
<dbReference type="PANTHER" id="PTHR34069:SF2">
    <property type="entry name" value="BETA-KETOACYL-[ACYL-CARRIER-PROTEIN] SYNTHASE III"/>
    <property type="match status" value="1"/>
</dbReference>
<feature type="domain" description="Beta-ketoacyl-[acyl-carrier-protein] synthase III C-terminal" evidence="3">
    <location>
        <begin position="239"/>
        <end position="326"/>
    </location>
</feature>
<dbReference type="GO" id="GO:0044550">
    <property type="term" value="P:secondary metabolite biosynthetic process"/>
    <property type="evidence" value="ECO:0007669"/>
    <property type="project" value="TreeGrafter"/>
</dbReference>
<dbReference type="AlphaFoldDB" id="A0A547PNU0"/>
<reference evidence="5 6" key="1">
    <citation type="submission" date="2019-06" db="EMBL/GenBank/DDBJ databases">
        <title>Paenimaribius caenipelagi gen. nov., sp. nov., isolated from a tidal flat.</title>
        <authorList>
            <person name="Yoon J.-H."/>
        </authorList>
    </citation>
    <scope>NUCLEOTIDE SEQUENCE [LARGE SCALE GENOMIC DNA]</scope>
    <source>
        <strain evidence="5 6">JBTF-M29</strain>
    </source>
</reference>
<dbReference type="RefSeq" id="WP_142835642.1">
    <property type="nucleotide sequence ID" value="NZ_VFSV01000034.1"/>
</dbReference>
<evidence type="ECO:0000256" key="1">
    <source>
        <dbReference type="ARBA" id="ARBA00022679"/>
    </source>
</evidence>
<dbReference type="PANTHER" id="PTHR34069">
    <property type="entry name" value="3-OXOACYL-[ACYL-CARRIER-PROTEIN] SYNTHASE 3"/>
    <property type="match status" value="1"/>
</dbReference>
<feature type="domain" description="Beta-ketoacyl-[acyl-carrier-protein] synthase III N-terminal" evidence="4">
    <location>
        <begin position="105"/>
        <end position="185"/>
    </location>
</feature>
<dbReference type="EMBL" id="VFSV01000034">
    <property type="protein sequence ID" value="TRD15791.1"/>
    <property type="molecule type" value="Genomic_DNA"/>
</dbReference>
<dbReference type="GO" id="GO:0006633">
    <property type="term" value="P:fatty acid biosynthetic process"/>
    <property type="evidence" value="ECO:0007669"/>
    <property type="project" value="InterPro"/>
</dbReference>
<keyword evidence="1" id="KW-0808">Transferase</keyword>
<dbReference type="InterPro" id="IPR013751">
    <property type="entry name" value="ACP_syn_III_N"/>
</dbReference>
<dbReference type="Gene3D" id="3.40.47.10">
    <property type="match status" value="1"/>
</dbReference>
<organism evidence="5 6">
    <name type="scientific">Palleronia caenipelagi</name>
    <dbReference type="NCBI Taxonomy" id="2489174"/>
    <lineage>
        <taxon>Bacteria</taxon>
        <taxon>Pseudomonadati</taxon>
        <taxon>Pseudomonadota</taxon>
        <taxon>Alphaproteobacteria</taxon>
        <taxon>Rhodobacterales</taxon>
        <taxon>Roseobacteraceae</taxon>
        <taxon>Palleronia</taxon>
    </lineage>
</organism>
<proteinExistence type="predicted"/>
<evidence type="ECO:0000313" key="5">
    <source>
        <dbReference type="EMBL" id="TRD15791.1"/>
    </source>
</evidence>
<gene>
    <name evidence="5" type="ORF">FEV53_15130</name>
</gene>
<evidence type="ECO:0000256" key="2">
    <source>
        <dbReference type="ARBA" id="ARBA00023315"/>
    </source>
</evidence>
<evidence type="ECO:0000259" key="3">
    <source>
        <dbReference type="Pfam" id="PF08541"/>
    </source>
</evidence>